<dbReference type="PANTHER" id="PTHR46451:SF1">
    <property type="entry name" value="RAS-RESPONSIVE ELEMENT-BINDING PROTEIN 1"/>
    <property type="match status" value="1"/>
</dbReference>
<reference evidence="4 5" key="1">
    <citation type="journal article" date="2017" name="Gigascience">
        <title>Draft genome of the honey bee ectoparasitic mite, Tropilaelaps mercedesae, is shaped by the parasitic life history.</title>
        <authorList>
            <person name="Dong X."/>
            <person name="Armstrong S.D."/>
            <person name="Xia D."/>
            <person name="Makepeace B.L."/>
            <person name="Darby A.C."/>
            <person name="Kadowaki T."/>
        </authorList>
    </citation>
    <scope>NUCLEOTIDE SEQUENCE [LARGE SCALE GENOMIC DNA]</scope>
    <source>
        <strain evidence="4">Wuxi-XJTLU</strain>
    </source>
</reference>
<feature type="region of interest" description="Disordered" evidence="2">
    <location>
        <begin position="1100"/>
        <end position="1142"/>
    </location>
</feature>
<feature type="domain" description="C2H2-type" evidence="3">
    <location>
        <begin position="200"/>
        <end position="223"/>
    </location>
</feature>
<keyword evidence="1" id="KW-0479">Metal-binding</keyword>
<feature type="domain" description="C2H2-type" evidence="3">
    <location>
        <begin position="133"/>
        <end position="160"/>
    </location>
</feature>
<dbReference type="GO" id="GO:0000978">
    <property type="term" value="F:RNA polymerase II cis-regulatory region sequence-specific DNA binding"/>
    <property type="evidence" value="ECO:0007669"/>
    <property type="project" value="TreeGrafter"/>
</dbReference>
<dbReference type="InterPro" id="IPR036236">
    <property type="entry name" value="Znf_C2H2_sf"/>
</dbReference>
<feature type="domain" description="C2H2-type" evidence="3">
    <location>
        <begin position="297"/>
        <end position="324"/>
    </location>
</feature>
<feature type="region of interest" description="Disordered" evidence="2">
    <location>
        <begin position="887"/>
        <end position="919"/>
    </location>
</feature>
<dbReference type="GO" id="GO:0005634">
    <property type="term" value="C:nucleus"/>
    <property type="evidence" value="ECO:0007669"/>
    <property type="project" value="TreeGrafter"/>
</dbReference>
<feature type="region of interest" description="Disordered" evidence="2">
    <location>
        <begin position="1"/>
        <end position="59"/>
    </location>
</feature>
<feature type="compositionally biased region" description="Basic and acidic residues" evidence="2">
    <location>
        <begin position="903"/>
        <end position="916"/>
    </location>
</feature>
<evidence type="ECO:0000313" key="5">
    <source>
        <dbReference type="Proteomes" id="UP000192247"/>
    </source>
</evidence>
<dbReference type="SUPFAM" id="SSF57667">
    <property type="entry name" value="beta-beta-alpha zinc fingers"/>
    <property type="match status" value="5"/>
</dbReference>
<dbReference type="OrthoDB" id="6077919at2759"/>
<dbReference type="Pfam" id="PF00096">
    <property type="entry name" value="zf-C2H2"/>
    <property type="match status" value="3"/>
</dbReference>
<organism evidence="4 5">
    <name type="scientific">Tropilaelaps mercedesae</name>
    <dbReference type="NCBI Taxonomy" id="418985"/>
    <lineage>
        <taxon>Eukaryota</taxon>
        <taxon>Metazoa</taxon>
        <taxon>Ecdysozoa</taxon>
        <taxon>Arthropoda</taxon>
        <taxon>Chelicerata</taxon>
        <taxon>Arachnida</taxon>
        <taxon>Acari</taxon>
        <taxon>Parasitiformes</taxon>
        <taxon>Mesostigmata</taxon>
        <taxon>Gamasina</taxon>
        <taxon>Dermanyssoidea</taxon>
        <taxon>Laelapidae</taxon>
        <taxon>Tropilaelaps</taxon>
    </lineage>
</organism>
<evidence type="ECO:0000313" key="4">
    <source>
        <dbReference type="EMBL" id="OQR75132.1"/>
    </source>
</evidence>
<dbReference type="FunFam" id="3.30.160.60:FF:001967">
    <property type="entry name" value="Ras-responsive element-binding protein"/>
    <property type="match status" value="2"/>
</dbReference>
<evidence type="ECO:0000256" key="1">
    <source>
        <dbReference type="PROSITE-ProRule" id="PRU00042"/>
    </source>
</evidence>
<feature type="compositionally biased region" description="Low complexity" evidence="2">
    <location>
        <begin position="1103"/>
        <end position="1118"/>
    </location>
</feature>
<dbReference type="STRING" id="418985.A0A1V9XP16"/>
<dbReference type="InParanoid" id="A0A1V9XP16"/>
<keyword evidence="1" id="KW-0862">Zinc</keyword>
<dbReference type="GO" id="GO:0001228">
    <property type="term" value="F:DNA-binding transcription activator activity, RNA polymerase II-specific"/>
    <property type="evidence" value="ECO:0007669"/>
    <property type="project" value="TreeGrafter"/>
</dbReference>
<feature type="domain" description="C2H2-type" evidence="3">
    <location>
        <begin position="922"/>
        <end position="949"/>
    </location>
</feature>
<evidence type="ECO:0000259" key="3">
    <source>
        <dbReference type="PROSITE" id="PS50157"/>
    </source>
</evidence>
<feature type="compositionally biased region" description="Acidic residues" evidence="2">
    <location>
        <begin position="635"/>
        <end position="644"/>
    </location>
</feature>
<dbReference type="PROSITE" id="PS00028">
    <property type="entry name" value="ZINC_FINGER_C2H2_1"/>
    <property type="match status" value="11"/>
</dbReference>
<dbReference type="Proteomes" id="UP000192247">
    <property type="component" value="Unassembled WGS sequence"/>
</dbReference>
<dbReference type="FunFam" id="3.30.160.60:FF:001788">
    <property type="entry name" value="ras-responsive element-binding protein 1"/>
    <property type="match status" value="1"/>
</dbReference>
<feature type="compositionally biased region" description="Polar residues" evidence="2">
    <location>
        <begin position="1132"/>
        <end position="1142"/>
    </location>
</feature>
<feature type="domain" description="C2H2-type" evidence="3">
    <location>
        <begin position="105"/>
        <end position="132"/>
    </location>
</feature>
<feature type="domain" description="C2H2-type" evidence="3">
    <location>
        <begin position="423"/>
        <end position="450"/>
    </location>
</feature>
<dbReference type="InterPro" id="IPR052795">
    <property type="entry name" value="RREB1"/>
</dbReference>
<feature type="compositionally biased region" description="Polar residues" evidence="2">
    <location>
        <begin position="1"/>
        <end position="12"/>
    </location>
</feature>
<dbReference type="InterPro" id="IPR013087">
    <property type="entry name" value="Znf_C2H2_type"/>
</dbReference>
<dbReference type="PROSITE" id="PS50157">
    <property type="entry name" value="ZINC_FINGER_C2H2_2"/>
    <property type="match status" value="9"/>
</dbReference>
<comment type="caution">
    <text evidence="4">The sequence shown here is derived from an EMBL/GenBank/DDBJ whole genome shotgun (WGS) entry which is preliminary data.</text>
</comment>
<accession>A0A1V9XP16</accession>
<dbReference type="PANTHER" id="PTHR46451">
    <property type="entry name" value="RAS-RESPONSIVE ELEMENT-BINDING PROTEIN 1"/>
    <property type="match status" value="1"/>
</dbReference>
<feature type="domain" description="C2H2-type" evidence="3">
    <location>
        <begin position="450"/>
        <end position="477"/>
    </location>
</feature>
<dbReference type="FunFam" id="3.30.160.60:FF:000682">
    <property type="entry name" value="ras-responsive element-binding protein 1 isoform X1"/>
    <property type="match status" value="1"/>
</dbReference>
<feature type="domain" description="C2H2-type" evidence="3">
    <location>
        <begin position="478"/>
        <end position="506"/>
    </location>
</feature>
<dbReference type="EMBL" id="MNPL01006802">
    <property type="protein sequence ID" value="OQR75132.1"/>
    <property type="molecule type" value="Genomic_DNA"/>
</dbReference>
<dbReference type="SMART" id="SM00355">
    <property type="entry name" value="ZnF_C2H2"/>
    <property type="match status" value="16"/>
</dbReference>
<sequence length="1142" mass="125756">MTATVERSQATRTGPPGSPSESHESDDDDMRLTITTDLEGGPVNTEEAEANVTASSSITSTSSASTHRCYVCGEAAASAHGLSLHLRRVHDVISCTSSQLNPAQHTCKLCGKSLSSASSLDRHMLVHSGERPFKCKICGMAFTTNGNMHRHMRTHSGAPLIGPLIGKLHHGQLLQVHPSAHGSPAPINQLSPAQSALQDFRCLICGRLFLSKTALEKHVHGVHDDAPVSCPKCFTRCASYSGLINGLHTCIEQTAATRSSTFEDLTHIDFSCSHFSLIAAVECERWPRRCPTAVGCHDCDRCARSFPSKDSLAIHRQRHDERQTFCVACRTSYMSSIDLQRHQAERHRELVDDKAHLMAALQLYATNTAPRHDLSDVQTLLSLANTIPVAKTSVGEPTSENSCDSLADSAILGVTTAGDTEESTCTMCGLAFKNVQLLKRHFQLHVNAPFACTLCPYISTDKSTLVRHLRTHNGERPFQCAICKYAFTTKANCERHVRKRHNKQTKAEIRSAMQYNPHMQSQRLSPTFSAHRDSGSTVCKYCNKDFKFNRVLRHHLRSLNNSCSRKPFCCIVCKLGFSTKNNCIRHVLKQHPEFQHKLSEAVSSKPLPVDEASGQDPPVPLTFDNDNDQGGNQDGDMEDMETDQSSDHIVPRIDPHELQPVIAKAEVLKPTAVVLSPVSRVVGTLHKVTVAPVAIDVVKSATPLMLTTLKATGVEVKKAATSPVSKVTIIPAAHQKTKEQHPGKIEPPVPPQDEPLDLAVHALDLSRKDAQRAKPMAYTPTNNFIDALLTAAKYVPETPTMLQTNDVASSKFSNELTKKNASVSLTKTFILSDKTRTALKILVNAKKSDERSFDEQEQHDLASVSALLNAANSHLMLQHMIGENEKDVTDRASRPDPVMSKKGSSEIVERSNEGRKHSPNSVACKFCRRKFPWTSSLRRHLLTHTGQKPFKCPHCPIWFTTKSNCERHLLRKHDKLAKASRARGTLQLATRASTSGNAAVGPPTRRMRLRCPCCARSFRNDALLAEHLRQPDRPFRCVLCCELFREPHDCVQHVRRAHDLRVLHQTPAEPAEANGSPRCFVCLQPVEAAALQTHFRAAHGADSDANNNSSSSSNGGSAYRHGVIRDVDERTATTQQTIKPVA</sequence>
<dbReference type="Gene3D" id="3.30.160.60">
    <property type="entry name" value="Classic Zinc Finger"/>
    <property type="match status" value="10"/>
</dbReference>
<dbReference type="GO" id="GO:0008270">
    <property type="term" value="F:zinc ion binding"/>
    <property type="evidence" value="ECO:0007669"/>
    <property type="project" value="UniProtKB-KW"/>
</dbReference>
<keyword evidence="5" id="KW-1185">Reference proteome</keyword>
<evidence type="ECO:0000256" key="2">
    <source>
        <dbReference type="SAM" id="MobiDB-lite"/>
    </source>
</evidence>
<gene>
    <name evidence="4" type="ORF">BIW11_00822</name>
</gene>
<name>A0A1V9XP16_9ACAR</name>
<dbReference type="AlphaFoldDB" id="A0A1V9XP16"/>
<keyword evidence="1" id="KW-0863">Zinc-finger</keyword>
<protein>
    <recommendedName>
        <fullName evidence="3">C2H2-type domain-containing protein</fullName>
    </recommendedName>
</protein>
<feature type="domain" description="C2H2-type" evidence="3">
    <location>
        <begin position="537"/>
        <end position="567"/>
    </location>
</feature>
<feature type="region of interest" description="Disordered" evidence="2">
    <location>
        <begin position="607"/>
        <end position="644"/>
    </location>
</feature>
<proteinExistence type="predicted"/>